<dbReference type="NCBIfam" id="NF038094">
    <property type="entry name" value="CueP_fam"/>
    <property type="match status" value="1"/>
</dbReference>
<organism evidence="1 2">
    <name type="scientific">Neobacillus mesonae</name>
    <dbReference type="NCBI Taxonomy" id="1193713"/>
    <lineage>
        <taxon>Bacteria</taxon>
        <taxon>Bacillati</taxon>
        <taxon>Bacillota</taxon>
        <taxon>Bacilli</taxon>
        <taxon>Bacillales</taxon>
        <taxon>Bacillaceae</taxon>
        <taxon>Neobacillus</taxon>
    </lineage>
</organism>
<evidence type="ECO:0000313" key="2">
    <source>
        <dbReference type="Proteomes" id="UP000282892"/>
    </source>
</evidence>
<dbReference type="EMBL" id="CP022572">
    <property type="protein sequence ID" value="AZU60523.1"/>
    <property type="molecule type" value="Genomic_DNA"/>
</dbReference>
<evidence type="ECO:0000313" key="1">
    <source>
        <dbReference type="EMBL" id="AZU60523.1"/>
    </source>
</evidence>
<dbReference type="AlphaFoldDB" id="A0A3Q9QU93"/>
<accession>A0A3Q9QU93</accession>
<name>A0A3Q9QU93_9BACI</name>
<keyword evidence="2" id="KW-1185">Reference proteome</keyword>
<dbReference type="Pfam" id="PF21172">
    <property type="entry name" value="CueP"/>
    <property type="match status" value="1"/>
</dbReference>
<gene>
    <name evidence="1" type="ORF">CHR53_04170</name>
</gene>
<dbReference type="Gene3D" id="2.60.40.3700">
    <property type="match status" value="1"/>
</dbReference>
<dbReference type="OrthoDB" id="73040at2"/>
<sequence length="79" mass="9066">MTGCQGELANKEFKLYIEDKEGNVIRDEKVKAPSNGFIDLWLPRDKSYQVKIEYDGKKAESDISTFKDDPTCITTMQLM</sequence>
<reference evidence="1 2" key="1">
    <citation type="submission" date="2017-07" db="EMBL/GenBank/DDBJ databases">
        <title>The complete genome sequence of Bacillus mesonae strain H20-5, an efficient strain improving plant abiotic stress resistance.</title>
        <authorList>
            <person name="Kim S.Y."/>
            <person name="Song H."/>
            <person name="Sang M.K."/>
            <person name="Weon H.-Y."/>
            <person name="Song J."/>
        </authorList>
    </citation>
    <scope>NUCLEOTIDE SEQUENCE [LARGE SCALE GENOMIC DNA]</scope>
    <source>
        <strain evidence="1 2">H20-5</strain>
    </source>
</reference>
<dbReference type="KEGG" id="nmk:CHR53_04170"/>
<protein>
    <submittedName>
        <fullName evidence="1">Uncharacterized protein</fullName>
    </submittedName>
</protein>
<proteinExistence type="predicted"/>
<dbReference type="InterPro" id="IPR047808">
    <property type="entry name" value="CueP-like"/>
</dbReference>
<dbReference type="Proteomes" id="UP000282892">
    <property type="component" value="Chromosome"/>
</dbReference>